<dbReference type="AlphaFoldDB" id="A0A645J101"/>
<dbReference type="EMBL" id="VSSQ01122141">
    <property type="protein sequence ID" value="MPN54174.1"/>
    <property type="molecule type" value="Genomic_DNA"/>
</dbReference>
<proteinExistence type="predicted"/>
<name>A0A645J101_9ZZZZ</name>
<reference evidence="1" key="1">
    <citation type="submission" date="2019-08" db="EMBL/GenBank/DDBJ databases">
        <authorList>
            <person name="Kucharzyk K."/>
            <person name="Murdoch R.W."/>
            <person name="Higgins S."/>
            <person name="Loffler F."/>
        </authorList>
    </citation>
    <scope>NUCLEOTIDE SEQUENCE</scope>
</reference>
<gene>
    <name evidence="1" type="ORF">SDC9_201843</name>
</gene>
<sequence>MQLLHGQLQCLVISGVDDQIHALFGQSLGAAKTQTLAGAADQSPAPGDTKVHVSVLSHSFQAGQTARRYQNQ</sequence>
<protein>
    <submittedName>
        <fullName evidence="1">Uncharacterized protein</fullName>
    </submittedName>
</protein>
<accession>A0A645J101</accession>
<comment type="caution">
    <text evidence="1">The sequence shown here is derived from an EMBL/GenBank/DDBJ whole genome shotgun (WGS) entry which is preliminary data.</text>
</comment>
<evidence type="ECO:0000313" key="1">
    <source>
        <dbReference type="EMBL" id="MPN54174.1"/>
    </source>
</evidence>
<organism evidence="1">
    <name type="scientific">bioreactor metagenome</name>
    <dbReference type="NCBI Taxonomy" id="1076179"/>
    <lineage>
        <taxon>unclassified sequences</taxon>
        <taxon>metagenomes</taxon>
        <taxon>ecological metagenomes</taxon>
    </lineage>
</organism>